<evidence type="ECO:0000256" key="2">
    <source>
        <dbReference type="ARBA" id="ARBA00009045"/>
    </source>
</evidence>
<dbReference type="InterPro" id="IPR050925">
    <property type="entry name" value="Rhomboid_protease_S54"/>
</dbReference>
<feature type="transmembrane region" description="Helical" evidence="7">
    <location>
        <begin position="57"/>
        <end position="82"/>
    </location>
</feature>
<feature type="transmembrane region" description="Helical" evidence="7">
    <location>
        <begin position="174"/>
        <end position="192"/>
    </location>
</feature>
<sequence>MPQDENGSLTLTYTIIGINVLVFMIMGLQGAGVFDASGLVHLRWGSNYGPLTASGDWWRLITAAFLHFGIIHLAINLYALFFIGTYLEPTLGKLRYITVYLCSAVLAGLASLYWHKEPVNSAGATGALFGMYGVFLALLTTRLIPKKVSRSFLLSVLIFLLYNLFSGVTRGIDLASHTGGLLSGMLIGYLFAFSINKENKQQAAGWVVPAVIILSVFICGWYLQQNKVSAKVRNNVLRDIKNDSYPDVDRFKELYEQFVIVQDDALQVYHHYGDNLSGLPKPILEQFKLKLEKANSIAVKMMNLDVGEEMKGLAATVNRYVELRKKEMELTLRISAQPDIADTLNVERERVKKEIDKELLKLK</sequence>
<comment type="similarity">
    <text evidence="2">Belongs to the peptidase S54 family.</text>
</comment>
<feature type="transmembrane region" description="Helical" evidence="7">
    <location>
        <begin position="151"/>
        <end position="168"/>
    </location>
</feature>
<organism evidence="9 10">
    <name type="scientific">Lacibacter sediminis</name>
    <dbReference type="NCBI Taxonomy" id="2760713"/>
    <lineage>
        <taxon>Bacteria</taxon>
        <taxon>Pseudomonadati</taxon>
        <taxon>Bacteroidota</taxon>
        <taxon>Chitinophagia</taxon>
        <taxon>Chitinophagales</taxon>
        <taxon>Chitinophagaceae</taxon>
        <taxon>Lacibacter</taxon>
    </lineage>
</organism>
<dbReference type="InterPro" id="IPR022764">
    <property type="entry name" value="Peptidase_S54_rhomboid_dom"/>
</dbReference>
<feature type="transmembrane region" description="Helical" evidence="7">
    <location>
        <begin position="121"/>
        <end position="139"/>
    </location>
</feature>
<feature type="transmembrane region" description="Helical" evidence="7">
    <location>
        <begin position="94"/>
        <end position="115"/>
    </location>
</feature>
<dbReference type="PANTHER" id="PTHR43731">
    <property type="entry name" value="RHOMBOID PROTEASE"/>
    <property type="match status" value="1"/>
</dbReference>
<dbReference type="Proteomes" id="UP000515344">
    <property type="component" value="Chromosome"/>
</dbReference>
<evidence type="ECO:0000313" key="10">
    <source>
        <dbReference type="Proteomes" id="UP000515344"/>
    </source>
</evidence>
<feature type="transmembrane region" description="Helical" evidence="7">
    <location>
        <begin position="204"/>
        <end position="223"/>
    </location>
</feature>
<protein>
    <submittedName>
        <fullName evidence="9">Rhomboid family intramembrane serine protease</fullName>
    </submittedName>
</protein>
<feature type="domain" description="Peptidase S54 rhomboid" evidence="8">
    <location>
        <begin position="55"/>
        <end position="191"/>
    </location>
</feature>
<keyword evidence="3 7" id="KW-0812">Transmembrane</keyword>
<dbReference type="GO" id="GO:0006508">
    <property type="term" value="P:proteolysis"/>
    <property type="evidence" value="ECO:0007669"/>
    <property type="project" value="UniProtKB-KW"/>
</dbReference>
<evidence type="ECO:0000256" key="3">
    <source>
        <dbReference type="ARBA" id="ARBA00022692"/>
    </source>
</evidence>
<evidence type="ECO:0000256" key="1">
    <source>
        <dbReference type="ARBA" id="ARBA00004141"/>
    </source>
</evidence>
<dbReference type="GO" id="GO:0016020">
    <property type="term" value="C:membrane"/>
    <property type="evidence" value="ECO:0007669"/>
    <property type="project" value="UniProtKB-SubCell"/>
</dbReference>
<keyword evidence="5 7" id="KW-1133">Transmembrane helix</keyword>
<evidence type="ECO:0000313" key="9">
    <source>
        <dbReference type="EMBL" id="QNA44686.1"/>
    </source>
</evidence>
<dbReference type="Gene3D" id="1.20.1540.10">
    <property type="entry name" value="Rhomboid-like"/>
    <property type="match status" value="1"/>
</dbReference>
<name>A0A7G5XGT3_9BACT</name>
<gene>
    <name evidence="9" type="ORF">H4075_00370</name>
</gene>
<accession>A0A7G5XGT3</accession>
<dbReference type="InterPro" id="IPR035952">
    <property type="entry name" value="Rhomboid-like_sf"/>
</dbReference>
<reference evidence="10" key="1">
    <citation type="submission" date="2020-08" db="EMBL/GenBank/DDBJ databases">
        <title>Lacibacter sp. S13-6-6 genome sequencing.</title>
        <authorList>
            <person name="Jin L."/>
        </authorList>
    </citation>
    <scope>NUCLEOTIDE SEQUENCE [LARGE SCALE GENOMIC DNA]</scope>
    <source>
        <strain evidence="10">S13-6-6</strain>
    </source>
</reference>
<dbReference type="KEGG" id="lacs:H4075_00370"/>
<dbReference type="GO" id="GO:0004252">
    <property type="term" value="F:serine-type endopeptidase activity"/>
    <property type="evidence" value="ECO:0007669"/>
    <property type="project" value="InterPro"/>
</dbReference>
<keyword evidence="9" id="KW-0645">Protease</keyword>
<proteinExistence type="inferred from homology"/>
<dbReference type="SUPFAM" id="SSF144091">
    <property type="entry name" value="Rhomboid-like"/>
    <property type="match status" value="1"/>
</dbReference>
<comment type="subcellular location">
    <subcellularLocation>
        <location evidence="1">Membrane</location>
        <topology evidence="1">Multi-pass membrane protein</topology>
    </subcellularLocation>
</comment>
<dbReference type="AlphaFoldDB" id="A0A7G5XGT3"/>
<keyword evidence="4" id="KW-0378">Hydrolase</keyword>
<evidence type="ECO:0000256" key="6">
    <source>
        <dbReference type="ARBA" id="ARBA00023136"/>
    </source>
</evidence>
<evidence type="ECO:0000259" key="8">
    <source>
        <dbReference type="Pfam" id="PF01694"/>
    </source>
</evidence>
<evidence type="ECO:0000256" key="4">
    <source>
        <dbReference type="ARBA" id="ARBA00022801"/>
    </source>
</evidence>
<feature type="transmembrane region" description="Helical" evidence="7">
    <location>
        <begin position="12"/>
        <end position="34"/>
    </location>
</feature>
<keyword evidence="10" id="KW-1185">Reference proteome</keyword>
<keyword evidence="6 7" id="KW-0472">Membrane</keyword>
<dbReference type="PANTHER" id="PTHR43731:SF14">
    <property type="entry name" value="PRESENILIN-ASSOCIATED RHOMBOID-LIKE PROTEIN, MITOCHONDRIAL"/>
    <property type="match status" value="1"/>
</dbReference>
<dbReference type="EMBL" id="CP060007">
    <property type="protein sequence ID" value="QNA44686.1"/>
    <property type="molecule type" value="Genomic_DNA"/>
</dbReference>
<evidence type="ECO:0000256" key="5">
    <source>
        <dbReference type="ARBA" id="ARBA00022989"/>
    </source>
</evidence>
<dbReference type="RefSeq" id="WP_182803087.1">
    <property type="nucleotide sequence ID" value="NZ_CP060007.1"/>
</dbReference>
<evidence type="ECO:0000256" key="7">
    <source>
        <dbReference type="SAM" id="Phobius"/>
    </source>
</evidence>
<dbReference type="Pfam" id="PF01694">
    <property type="entry name" value="Rhomboid"/>
    <property type="match status" value="1"/>
</dbReference>